<evidence type="ECO:0008006" key="7">
    <source>
        <dbReference type="Google" id="ProtNLM"/>
    </source>
</evidence>
<keyword evidence="4" id="KW-0472">Membrane</keyword>
<dbReference type="Proteomes" id="UP000093053">
    <property type="component" value="Chromosome"/>
</dbReference>
<sequence>MAESSRGRAGAAFSRLGALALITVVVGLLPWLSGRDPALSVLRARSAEQEPTPEALDAVRRQLGLDAGPVDVLTGWASGLLRGDLGRSWTSGGEVLPVVLSGLGVSLTLMCAAIVVALVVASALCLPGLLRGAR</sequence>
<feature type="transmembrane region" description="Helical" evidence="4">
    <location>
        <begin position="107"/>
        <end position="130"/>
    </location>
</feature>
<evidence type="ECO:0000256" key="3">
    <source>
        <dbReference type="ARBA" id="ARBA00022475"/>
    </source>
</evidence>
<dbReference type="RefSeq" id="WP_065918782.1">
    <property type="nucleotide sequence ID" value="NZ_CP016793.1"/>
</dbReference>
<evidence type="ECO:0000256" key="1">
    <source>
        <dbReference type="ARBA" id="ARBA00004651"/>
    </source>
</evidence>
<evidence type="ECO:0000313" key="5">
    <source>
        <dbReference type="EMBL" id="ANZ40443.1"/>
    </source>
</evidence>
<gene>
    <name evidence="5" type="ORF">BBK82_34940</name>
</gene>
<dbReference type="KEGG" id="led:BBK82_34940"/>
<dbReference type="PANTHER" id="PTHR43163">
    <property type="entry name" value="DIPEPTIDE TRANSPORT SYSTEM PERMEASE PROTEIN DPPB-RELATED"/>
    <property type="match status" value="1"/>
</dbReference>
<feature type="transmembrane region" description="Helical" evidence="4">
    <location>
        <begin position="12"/>
        <end position="32"/>
    </location>
</feature>
<dbReference type="GO" id="GO:0005886">
    <property type="term" value="C:plasma membrane"/>
    <property type="evidence" value="ECO:0007669"/>
    <property type="project" value="UniProtKB-SubCell"/>
</dbReference>
<comment type="subcellular location">
    <subcellularLocation>
        <location evidence="1">Cell membrane</location>
        <topology evidence="1">Multi-pass membrane protein</topology>
    </subcellularLocation>
</comment>
<keyword evidence="4" id="KW-1133">Transmembrane helix</keyword>
<dbReference type="STRING" id="1586287.BBK82_34940"/>
<dbReference type="PANTHER" id="PTHR43163:SF6">
    <property type="entry name" value="DIPEPTIDE TRANSPORT SYSTEM PERMEASE PROTEIN DPPB-RELATED"/>
    <property type="match status" value="1"/>
</dbReference>
<keyword evidence="2" id="KW-0813">Transport</keyword>
<name>A0A1B2HRV5_9PSEU</name>
<proteinExistence type="predicted"/>
<evidence type="ECO:0000313" key="6">
    <source>
        <dbReference type="Proteomes" id="UP000093053"/>
    </source>
</evidence>
<reference evidence="5 6" key="1">
    <citation type="submission" date="2016-07" db="EMBL/GenBank/DDBJ databases">
        <title>Complete genome sequence of the Lentzea guizhouensis DHS C013.</title>
        <authorList>
            <person name="Cao C."/>
        </authorList>
    </citation>
    <scope>NUCLEOTIDE SEQUENCE [LARGE SCALE GENOMIC DNA]</scope>
    <source>
        <strain evidence="5 6">DHS C013</strain>
    </source>
</reference>
<keyword evidence="3" id="KW-1003">Cell membrane</keyword>
<keyword evidence="4" id="KW-0812">Transmembrane</keyword>
<dbReference type="AlphaFoldDB" id="A0A1B2HRV5"/>
<evidence type="ECO:0000256" key="4">
    <source>
        <dbReference type="SAM" id="Phobius"/>
    </source>
</evidence>
<organism evidence="5 6">
    <name type="scientific">Lentzea guizhouensis</name>
    <dbReference type="NCBI Taxonomy" id="1586287"/>
    <lineage>
        <taxon>Bacteria</taxon>
        <taxon>Bacillati</taxon>
        <taxon>Actinomycetota</taxon>
        <taxon>Actinomycetes</taxon>
        <taxon>Pseudonocardiales</taxon>
        <taxon>Pseudonocardiaceae</taxon>
        <taxon>Lentzea</taxon>
    </lineage>
</organism>
<evidence type="ECO:0000256" key="2">
    <source>
        <dbReference type="ARBA" id="ARBA00022448"/>
    </source>
</evidence>
<accession>A0A1B2HRV5</accession>
<dbReference type="EMBL" id="CP016793">
    <property type="protein sequence ID" value="ANZ40443.1"/>
    <property type="molecule type" value="Genomic_DNA"/>
</dbReference>
<keyword evidence="6" id="KW-1185">Reference proteome</keyword>
<protein>
    <recommendedName>
        <fullName evidence="7">ABC transporter permease</fullName>
    </recommendedName>
</protein>